<evidence type="ECO:0000313" key="2">
    <source>
        <dbReference type="Proteomes" id="UP000233556"/>
    </source>
</evidence>
<reference evidence="2" key="1">
    <citation type="submission" date="2017-11" db="EMBL/GenBank/DDBJ databases">
        <authorList>
            <person name="Lima N.C."/>
            <person name="Parody-Merino A.M."/>
            <person name="Battley P.F."/>
            <person name="Fidler A.E."/>
            <person name="Prosdocimi F."/>
        </authorList>
    </citation>
    <scope>NUCLEOTIDE SEQUENCE [LARGE SCALE GENOMIC DNA]</scope>
</reference>
<accession>A0A2I0UMZ9</accession>
<proteinExistence type="predicted"/>
<organism evidence="1 2">
    <name type="scientific">Limosa lapponica baueri</name>
    <dbReference type="NCBI Taxonomy" id="1758121"/>
    <lineage>
        <taxon>Eukaryota</taxon>
        <taxon>Metazoa</taxon>
        <taxon>Chordata</taxon>
        <taxon>Craniata</taxon>
        <taxon>Vertebrata</taxon>
        <taxon>Euteleostomi</taxon>
        <taxon>Archelosauria</taxon>
        <taxon>Archosauria</taxon>
        <taxon>Dinosauria</taxon>
        <taxon>Saurischia</taxon>
        <taxon>Theropoda</taxon>
        <taxon>Coelurosauria</taxon>
        <taxon>Aves</taxon>
        <taxon>Neognathae</taxon>
        <taxon>Neoaves</taxon>
        <taxon>Charadriiformes</taxon>
        <taxon>Scolopacidae</taxon>
        <taxon>Limosa</taxon>
    </lineage>
</organism>
<reference evidence="2" key="2">
    <citation type="submission" date="2017-12" db="EMBL/GenBank/DDBJ databases">
        <title>Genome sequence of the Bar-tailed Godwit (Limosa lapponica baueri).</title>
        <authorList>
            <person name="Lima N.C.B."/>
            <person name="Parody-Merino A.M."/>
            <person name="Battley P.F."/>
            <person name="Fidler A.E."/>
            <person name="Prosdocimi F."/>
        </authorList>
    </citation>
    <scope>NUCLEOTIDE SEQUENCE [LARGE SCALE GENOMIC DNA]</scope>
</reference>
<dbReference type="AlphaFoldDB" id="A0A2I0UMZ9"/>
<keyword evidence="2" id="KW-1185">Reference proteome</keyword>
<evidence type="ECO:0000313" key="1">
    <source>
        <dbReference type="EMBL" id="PKU47415.1"/>
    </source>
</evidence>
<gene>
    <name evidence="1" type="ORF">llap_2317</name>
</gene>
<dbReference type="EMBL" id="KZ505679">
    <property type="protein sequence ID" value="PKU47415.1"/>
    <property type="molecule type" value="Genomic_DNA"/>
</dbReference>
<name>A0A2I0UMZ9_LIMLA</name>
<sequence length="111" mass="12794">MQICRVQDLGFWVENQLHWRNQHCNLAAMKAIYVLGWINNRTANSSSKVNLVTYSTLARSNMKYRIQLGSLQYNNIDMPLGQYLKVEPGCSQRCTVEAGEAMDASWNMEKF</sequence>
<dbReference type="Proteomes" id="UP000233556">
    <property type="component" value="Unassembled WGS sequence"/>
</dbReference>
<protein>
    <submittedName>
        <fullName evidence="1">Uncharacterized protein</fullName>
    </submittedName>
</protein>